<evidence type="ECO:0000313" key="1">
    <source>
        <dbReference type="EMBL" id="CAD8089911.1"/>
    </source>
</evidence>
<dbReference type="Proteomes" id="UP000692954">
    <property type="component" value="Unassembled WGS sequence"/>
</dbReference>
<sequence length="45" mass="5311">MISKAHLSFRVVKSYVSLKILESQCEQDPRPRAGPMFYKRRRDEG</sequence>
<comment type="caution">
    <text evidence="1">The sequence shown here is derived from an EMBL/GenBank/DDBJ whole genome shotgun (WGS) entry which is preliminary data.</text>
</comment>
<keyword evidence="2" id="KW-1185">Reference proteome</keyword>
<organism evidence="1 2">
    <name type="scientific">Paramecium sonneborni</name>
    <dbReference type="NCBI Taxonomy" id="65129"/>
    <lineage>
        <taxon>Eukaryota</taxon>
        <taxon>Sar</taxon>
        <taxon>Alveolata</taxon>
        <taxon>Ciliophora</taxon>
        <taxon>Intramacronucleata</taxon>
        <taxon>Oligohymenophorea</taxon>
        <taxon>Peniculida</taxon>
        <taxon>Parameciidae</taxon>
        <taxon>Paramecium</taxon>
    </lineage>
</organism>
<dbReference type="EMBL" id="CAJJDN010000055">
    <property type="protein sequence ID" value="CAD8089911.1"/>
    <property type="molecule type" value="Genomic_DNA"/>
</dbReference>
<evidence type="ECO:0000313" key="2">
    <source>
        <dbReference type="Proteomes" id="UP000692954"/>
    </source>
</evidence>
<reference evidence="1" key="1">
    <citation type="submission" date="2021-01" db="EMBL/GenBank/DDBJ databases">
        <authorList>
            <consortium name="Genoscope - CEA"/>
            <person name="William W."/>
        </authorList>
    </citation>
    <scope>NUCLEOTIDE SEQUENCE</scope>
</reference>
<proteinExistence type="predicted"/>
<name>A0A8S1NIK5_9CILI</name>
<dbReference type="AlphaFoldDB" id="A0A8S1NIK5"/>
<gene>
    <name evidence="1" type="ORF">PSON_ATCC_30995.1.T0550052</name>
</gene>
<protein>
    <submittedName>
        <fullName evidence="1">Uncharacterized protein</fullName>
    </submittedName>
</protein>
<accession>A0A8S1NIK5</accession>